<dbReference type="AlphaFoldDB" id="A0AA42TW49"/>
<proteinExistence type="predicted"/>
<sequence length="73" mass="7624">MTTNAIHPRLTEVLEANVGNKLTSELSAGLAGTLQQLLTSIAQEAYAAGQTAEREKVAAQDAAVVTDVEARES</sequence>
<dbReference type="EMBL" id="JAOCEK010000026">
    <property type="protein sequence ID" value="MDH1336780.1"/>
    <property type="molecule type" value="Genomic_DNA"/>
</dbReference>
<gene>
    <name evidence="1" type="ORF">N5D63_21770</name>
</gene>
<reference evidence="1" key="1">
    <citation type="submission" date="2022-09" db="EMBL/GenBank/DDBJ databases">
        <title>Intensive care unit water sources are persistently colonized with multi-drug resistant bacteria and are the site of extensive horizontal gene transfer of antibiotic resistance genes.</title>
        <authorList>
            <person name="Diorio-Toth L."/>
        </authorList>
    </citation>
    <scope>NUCLEOTIDE SEQUENCE</scope>
    <source>
        <strain evidence="1">GD03832</strain>
    </source>
</reference>
<organism evidence="1 2">
    <name type="scientific">Comamonas thiooxydans</name>
    <dbReference type="NCBI Taxonomy" id="363952"/>
    <lineage>
        <taxon>Bacteria</taxon>
        <taxon>Pseudomonadati</taxon>
        <taxon>Pseudomonadota</taxon>
        <taxon>Betaproteobacteria</taxon>
        <taxon>Burkholderiales</taxon>
        <taxon>Comamonadaceae</taxon>
        <taxon>Comamonas</taxon>
    </lineage>
</organism>
<dbReference type="Proteomes" id="UP001161065">
    <property type="component" value="Unassembled WGS sequence"/>
</dbReference>
<evidence type="ECO:0000313" key="2">
    <source>
        <dbReference type="Proteomes" id="UP001161065"/>
    </source>
</evidence>
<dbReference type="RefSeq" id="WP_280009266.1">
    <property type="nucleotide sequence ID" value="NZ_JAOCEK010000026.1"/>
</dbReference>
<name>A0AA42TW49_9BURK</name>
<evidence type="ECO:0000313" key="1">
    <source>
        <dbReference type="EMBL" id="MDH1336780.1"/>
    </source>
</evidence>
<protein>
    <submittedName>
        <fullName evidence="1">Uncharacterized protein</fullName>
    </submittedName>
</protein>
<comment type="caution">
    <text evidence="1">The sequence shown here is derived from an EMBL/GenBank/DDBJ whole genome shotgun (WGS) entry which is preliminary data.</text>
</comment>
<accession>A0AA42TW49</accession>